<feature type="transmembrane region" description="Helical" evidence="1">
    <location>
        <begin position="236"/>
        <end position="255"/>
    </location>
</feature>
<keyword evidence="1" id="KW-1133">Transmembrane helix</keyword>
<keyword evidence="3" id="KW-1185">Reference proteome</keyword>
<organism evidence="2 3">
    <name type="scientific">Georgenia halophila</name>
    <dbReference type="NCBI Taxonomy" id="620889"/>
    <lineage>
        <taxon>Bacteria</taxon>
        <taxon>Bacillati</taxon>
        <taxon>Actinomycetota</taxon>
        <taxon>Actinomycetes</taxon>
        <taxon>Micrococcales</taxon>
        <taxon>Bogoriellaceae</taxon>
        <taxon>Georgenia</taxon>
    </lineage>
</organism>
<accession>A0ABP8LPH6</accession>
<dbReference type="Proteomes" id="UP001500622">
    <property type="component" value="Unassembled WGS sequence"/>
</dbReference>
<proteinExistence type="predicted"/>
<reference evidence="3" key="1">
    <citation type="journal article" date="2019" name="Int. J. Syst. Evol. Microbiol.">
        <title>The Global Catalogue of Microorganisms (GCM) 10K type strain sequencing project: providing services to taxonomists for standard genome sequencing and annotation.</title>
        <authorList>
            <consortium name="The Broad Institute Genomics Platform"/>
            <consortium name="The Broad Institute Genome Sequencing Center for Infectious Disease"/>
            <person name="Wu L."/>
            <person name="Ma J."/>
        </authorList>
    </citation>
    <scope>NUCLEOTIDE SEQUENCE [LARGE SCALE GENOMIC DNA]</scope>
    <source>
        <strain evidence="3">JCM 17810</strain>
    </source>
</reference>
<protein>
    <recommendedName>
        <fullName evidence="4">ABC-2 type transport system permease protein</fullName>
    </recommendedName>
</protein>
<feature type="transmembrane region" description="Helical" evidence="1">
    <location>
        <begin position="12"/>
        <end position="36"/>
    </location>
</feature>
<evidence type="ECO:0000313" key="2">
    <source>
        <dbReference type="EMBL" id="GAA4432862.1"/>
    </source>
</evidence>
<evidence type="ECO:0000256" key="1">
    <source>
        <dbReference type="SAM" id="Phobius"/>
    </source>
</evidence>
<evidence type="ECO:0000313" key="3">
    <source>
        <dbReference type="Proteomes" id="UP001500622"/>
    </source>
</evidence>
<gene>
    <name evidence="2" type="ORF">GCM10023169_39130</name>
</gene>
<feature type="transmembrane region" description="Helical" evidence="1">
    <location>
        <begin position="162"/>
        <end position="187"/>
    </location>
</feature>
<name>A0ABP8LPH6_9MICO</name>
<sequence length="327" mass="35316">MRLLKVELRRLFSRRLVIAAMLAGLVGAGLVLFGFFQTSQPMSETEREQAEQYWQQARADWEQHGEENIAQCLEQEEAESERAGEDLDFGCDQMAPQREHFFFESPPLEETLPRLLSSSAPIYLLVGFFVGGTFTAAAASTGALGTWLTFEPRRTRVYASKVLAAGLGILPAAAVLLGVVVGGAWLIGTGFDTAGGMTAEHWESVAWTALRLLALTGVTAALGAVLGLLLRHTAAVLGAVAGWGVAVEAILGQQVDRLAPWILSTNIIGWINHGTTYDVRSCTTDAQGMMCEYEMVDLAFAHSAVYLGVVAVGLTVLGLLVFRRRDL</sequence>
<feature type="transmembrane region" description="Helical" evidence="1">
    <location>
        <begin position="299"/>
        <end position="322"/>
    </location>
</feature>
<keyword evidence="1" id="KW-0472">Membrane</keyword>
<comment type="caution">
    <text evidence="2">The sequence shown here is derived from an EMBL/GenBank/DDBJ whole genome shotgun (WGS) entry which is preliminary data.</text>
</comment>
<evidence type="ECO:0008006" key="4">
    <source>
        <dbReference type="Google" id="ProtNLM"/>
    </source>
</evidence>
<dbReference type="RefSeq" id="WP_345218673.1">
    <property type="nucleotide sequence ID" value="NZ_BAABGN010000013.1"/>
</dbReference>
<feature type="transmembrane region" description="Helical" evidence="1">
    <location>
        <begin position="207"/>
        <end position="229"/>
    </location>
</feature>
<dbReference type="EMBL" id="BAABGN010000013">
    <property type="protein sequence ID" value="GAA4432862.1"/>
    <property type="molecule type" value="Genomic_DNA"/>
</dbReference>
<feature type="transmembrane region" description="Helical" evidence="1">
    <location>
        <begin position="122"/>
        <end position="150"/>
    </location>
</feature>
<keyword evidence="1" id="KW-0812">Transmembrane</keyword>